<dbReference type="InterPro" id="IPR016129">
    <property type="entry name" value="Caspase_his_AS"/>
</dbReference>
<dbReference type="GO" id="GO:0051604">
    <property type="term" value="P:protein maturation"/>
    <property type="evidence" value="ECO:0007669"/>
    <property type="project" value="UniProtKB-ARBA"/>
</dbReference>
<dbReference type="SMART" id="SM00031">
    <property type="entry name" value="DED"/>
    <property type="match status" value="2"/>
</dbReference>
<dbReference type="Pfam" id="PF01335">
    <property type="entry name" value="DED"/>
    <property type="match status" value="2"/>
</dbReference>
<dbReference type="Pfam" id="PF00656">
    <property type="entry name" value="Peptidase_C14"/>
    <property type="match status" value="1"/>
</dbReference>
<dbReference type="SUPFAM" id="SSF47986">
    <property type="entry name" value="DEATH domain"/>
    <property type="match status" value="2"/>
</dbReference>
<dbReference type="InterPro" id="IPR011029">
    <property type="entry name" value="DEATH-like_dom_sf"/>
</dbReference>
<dbReference type="PROSITE" id="PS50208">
    <property type="entry name" value="CASPASE_P20"/>
    <property type="match status" value="1"/>
</dbReference>
<dbReference type="PROSITE" id="PS01122">
    <property type="entry name" value="CASPASE_CYS"/>
    <property type="match status" value="1"/>
</dbReference>
<dbReference type="EnsemblMetazoa" id="BGLB000183-RD">
    <property type="protein sequence ID" value="BGLB000183-PD"/>
    <property type="gene ID" value="BGLB000183"/>
</dbReference>
<dbReference type="PANTHER" id="PTHR48169:SF7">
    <property type="entry name" value="CASPASE 10"/>
    <property type="match status" value="1"/>
</dbReference>
<comment type="catalytic activity">
    <reaction evidence="13">
        <text>Strict requirement for Asp at position P1 and has a preferred cleavage sequence of (Leu/Asp/Val)-Glu-Thr-Asp-|-(Gly/Ser/Ala).</text>
        <dbReference type="EC" id="3.4.22.61"/>
    </reaction>
</comment>
<dbReference type="EnsemblMetazoa" id="BGLB000183-RC">
    <property type="protein sequence ID" value="BGLB000183-PC"/>
    <property type="gene ID" value="BGLB000183"/>
</dbReference>
<dbReference type="GO" id="GO:0006915">
    <property type="term" value="P:apoptotic process"/>
    <property type="evidence" value="ECO:0007669"/>
    <property type="project" value="UniProtKB-KW"/>
</dbReference>
<keyword evidence="9" id="KW-0378">Hydrolase</keyword>
<dbReference type="GO" id="GO:0042981">
    <property type="term" value="P:regulation of apoptotic process"/>
    <property type="evidence" value="ECO:0007669"/>
    <property type="project" value="InterPro"/>
</dbReference>
<evidence type="ECO:0000259" key="20">
    <source>
        <dbReference type="PROSITE" id="PS50208"/>
    </source>
</evidence>
<evidence type="ECO:0000256" key="7">
    <source>
        <dbReference type="ARBA" id="ARBA00022703"/>
    </source>
</evidence>
<dbReference type="EnsemblMetazoa" id="BGLB000183-RA">
    <property type="protein sequence ID" value="BGLB000183-PA"/>
    <property type="gene ID" value="BGLB000183"/>
</dbReference>
<keyword evidence="12" id="KW-0539">Nucleus</keyword>
<dbReference type="RefSeq" id="XP_013094741.2">
    <property type="nucleotide sequence ID" value="XM_013239287.2"/>
</dbReference>
<evidence type="ECO:0000256" key="5">
    <source>
        <dbReference type="ARBA" id="ARBA00022553"/>
    </source>
</evidence>
<dbReference type="PROSITE" id="PS50168">
    <property type="entry name" value="DED"/>
    <property type="match status" value="2"/>
</dbReference>
<evidence type="ECO:0000256" key="17">
    <source>
        <dbReference type="SAM" id="MobiDB-lite"/>
    </source>
</evidence>
<proteinExistence type="inferred from homology"/>
<protein>
    <recommendedName>
        <fullName evidence="15">Caspase-8</fullName>
        <ecNumber evidence="14">3.4.22.61</ecNumber>
    </recommendedName>
</protein>
<feature type="domain" description="Caspase family p20" evidence="20">
    <location>
        <begin position="321"/>
        <end position="453"/>
    </location>
</feature>
<dbReference type="InterPro" id="IPR002138">
    <property type="entry name" value="Pept_C14_p10"/>
</dbReference>
<evidence type="ECO:0000256" key="13">
    <source>
        <dbReference type="ARBA" id="ARBA00051626"/>
    </source>
</evidence>
<dbReference type="PANTHER" id="PTHR48169">
    <property type="entry name" value="DED DOMAIN-CONTAINING PROTEIN"/>
    <property type="match status" value="1"/>
</dbReference>
<feature type="domain" description="DED" evidence="18">
    <location>
        <begin position="8"/>
        <end position="86"/>
    </location>
</feature>
<feature type="region of interest" description="Disordered" evidence="17">
    <location>
        <begin position="229"/>
        <end position="259"/>
    </location>
</feature>
<dbReference type="EC" id="3.4.22.61" evidence="14"/>
<dbReference type="PRINTS" id="PR00376">
    <property type="entry name" value="IL1BCENZYME"/>
</dbReference>
<dbReference type="InterPro" id="IPR015917">
    <property type="entry name" value="Pept_C14A"/>
</dbReference>
<evidence type="ECO:0000313" key="21">
    <source>
        <dbReference type="EnsemblMetazoa" id="BGLB000183-PA"/>
    </source>
</evidence>
<dbReference type="GO" id="GO:0005737">
    <property type="term" value="C:cytoplasm"/>
    <property type="evidence" value="ECO:0007669"/>
    <property type="project" value="UniProtKB-SubCell"/>
</dbReference>
<evidence type="ECO:0000313" key="23">
    <source>
        <dbReference type="Proteomes" id="UP000076420"/>
    </source>
</evidence>
<dbReference type="InterPro" id="IPR029030">
    <property type="entry name" value="Caspase-like_dom_sf"/>
</dbReference>
<reference evidence="21" key="3">
    <citation type="submission" date="2016-10" db="UniProtKB">
        <authorList>
            <consortium name="VectorBase"/>
        </authorList>
    </citation>
    <scope>IDENTIFICATION</scope>
    <source>
        <strain evidence="21">BB02</strain>
    </source>
</reference>
<accession>A0A182YU38</accession>
<reference evidence="22" key="4">
    <citation type="submission" date="2020-05" db="UniProtKB">
        <authorList>
            <consortium name="EnsemblMetazoa"/>
        </authorList>
    </citation>
    <scope>IDENTIFICATION</scope>
    <source>
        <strain evidence="22">BB02</strain>
    </source>
</reference>
<evidence type="ECO:0000256" key="16">
    <source>
        <dbReference type="RuleBase" id="RU003971"/>
    </source>
</evidence>
<dbReference type="SMR" id="A0A182YU38"/>
<evidence type="ECO:0000256" key="12">
    <source>
        <dbReference type="ARBA" id="ARBA00023242"/>
    </source>
</evidence>
<dbReference type="Proteomes" id="UP001165740">
    <property type="component" value="Chromosome 16"/>
</dbReference>
<dbReference type="InterPro" id="IPR011600">
    <property type="entry name" value="Pept_C14_caspase"/>
</dbReference>
<dbReference type="SMART" id="SM00115">
    <property type="entry name" value="CASc"/>
    <property type="match status" value="1"/>
</dbReference>
<evidence type="ECO:0000256" key="6">
    <source>
        <dbReference type="ARBA" id="ARBA00022670"/>
    </source>
</evidence>
<dbReference type="RefSeq" id="XP_013094742.2">
    <property type="nucleotide sequence ID" value="XM_013239288.2"/>
</dbReference>
<keyword evidence="5" id="KW-0597">Phosphoprotein</keyword>
<dbReference type="RefSeq" id="XP_013094744.2">
    <property type="nucleotide sequence ID" value="XM_013239290.2"/>
</dbReference>
<keyword evidence="6" id="KW-0645">Protease</keyword>
<dbReference type="CDD" id="cd00045">
    <property type="entry name" value="DED"/>
    <property type="match status" value="1"/>
</dbReference>
<dbReference type="CDD" id="cd00032">
    <property type="entry name" value="CASc"/>
    <property type="match status" value="1"/>
</dbReference>
<dbReference type="FunFam" id="3.40.50.1460:FF:000008">
    <property type="entry name" value="caspase-8 isoform X1"/>
    <property type="match status" value="1"/>
</dbReference>
<evidence type="ECO:0000259" key="19">
    <source>
        <dbReference type="PROSITE" id="PS50207"/>
    </source>
</evidence>
<evidence type="ECO:0000313" key="22">
    <source>
        <dbReference type="EnsemblMetazoa" id="BGLB000183-PD"/>
    </source>
</evidence>
<reference evidence="21" key="2">
    <citation type="submission" date="2013-03" db="EMBL/GenBank/DDBJ databases">
        <title>Sequence assembly of the Biomphalaria glabrata genome version 4.3.</title>
        <authorList>
            <person name="Warren W."/>
            <person name="Wilson R.K."/>
            <person name="Hillier L.W."/>
            <person name="Minx P."/>
        </authorList>
    </citation>
    <scope>NUCLEOTIDE SEQUENCE</scope>
    <source>
        <strain evidence="21">BB02</strain>
    </source>
</reference>
<dbReference type="Proteomes" id="UP000076420">
    <property type="component" value="Unassembled WGS sequence"/>
</dbReference>
<sequence>MSYFRDGQYRETLALIDSEMHEDDIKNLKFLSEPFIPKKLQKKFTSALELFEALEKSHQLSENKVEVLVELLHIIGRVDLAMKLLEDAHLLGHHVAHGKYVNPFYVLLFKLSEELNIQELQSLSFLYGKVPKREKIVFGIDLFSIMLQHVNLSPTKLNDLESYLANINRNDLVQEIRDFKSAHEYNILYGDKNKDYQCMMDETMSSPVLNYNSNDTNATHHSDASVIASEEEFEVRPVPESQTSQSNQSHESQESQQSYRKEILVCEDENLEVGMENNLALSLNLKHFTQDLSSGPLSVNDILFEEELEDVTEYYRMKARPRGICLIIDNQRFTFDETDLEATHLGNRMGSEKDCEALKYTFEEKLHFQVDIRQNLKDFEIAAAVRDVSSLDHSQYDCFVCCILTHGGEGFVFGSNGRKYSIKEIINCFSAQKCPTLAGKPKLFFLQACRGKRHQAATVVEMDAPEMIPADEDLLPPEADFLLGYATVADAVSYRSRSTGTFYISELTKALNTLADKYDLLRILTRVNYEVSRLVYSEGQGEQRIVYKQIPAPQYTLRKVVKFL</sequence>
<dbReference type="Gene3D" id="1.10.533.10">
    <property type="entry name" value="Death Domain, Fas"/>
    <property type="match status" value="2"/>
</dbReference>
<keyword evidence="4" id="KW-0963">Cytoplasm</keyword>
<dbReference type="EnsemblMetazoa" id="BGLB000183-RB">
    <property type="protein sequence ID" value="BGLB000183-PB"/>
    <property type="gene ID" value="BGLB000183"/>
</dbReference>
<dbReference type="OrthoDB" id="6114029at2759"/>
<evidence type="ECO:0000259" key="18">
    <source>
        <dbReference type="PROSITE" id="PS50168"/>
    </source>
</evidence>
<dbReference type="EnsemblMetazoa" id="BGLB000183-RE">
    <property type="protein sequence ID" value="BGLB000183-PE"/>
    <property type="gene ID" value="BGLB000183"/>
</dbReference>
<dbReference type="VEuPathDB" id="VectorBase:BGLB000183"/>
<evidence type="ECO:0000256" key="11">
    <source>
        <dbReference type="ARBA" id="ARBA00023145"/>
    </source>
</evidence>
<dbReference type="PROSITE" id="PS50207">
    <property type="entry name" value="CASPASE_P10"/>
    <property type="match status" value="1"/>
</dbReference>
<evidence type="ECO:0000256" key="4">
    <source>
        <dbReference type="ARBA" id="ARBA00022490"/>
    </source>
</evidence>
<dbReference type="SUPFAM" id="SSF52129">
    <property type="entry name" value="Caspase-like"/>
    <property type="match status" value="1"/>
</dbReference>
<dbReference type="InterPro" id="IPR001875">
    <property type="entry name" value="DED_dom"/>
</dbReference>
<dbReference type="RefSeq" id="XP_013094743.2">
    <property type="nucleotide sequence ID" value="XM_013239289.2"/>
</dbReference>
<evidence type="ECO:0000256" key="10">
    <source>
        <dbReference type="ARBA" id="ARBA00022807"/>
    </source>
</evidence>
<evidence type="ECO:0000256" key="8">
    <source>
        <dbReference type="ARBA" id="ARBA00022737"/>
    </source>
</evidence>
<evidence type="ECO:0000256" key="15">
    <source>
        <dbReference type="ARBA" id="ARBA00068172"/>
    </source>
</evidence>
<dbReference type="GO" id="GO:0006508">
    <property type="term" value="P:proteolysis"/>
    <property type="evidence" value="ECO:0007669"/>
    <property type="project" value="UniProtKB-KW"/>
</dbReference>
<name>A0A182YU38_BIOGL</name>
<keyword evidence="10" id="KW-0788">Thiol protease</keyword>
<dbReference type="PROSITE" id="PS01121">
    <property type="entry name" value="CASPASE_HIS"/>
    <property type="match status" value="1"/>
</dbReference>
<evidence type="ECO:0000256" key="2">
    <source>
        <dbReference type="ARBA" id="ARBA00004496"/>
    </source>
</evidence>
<dbReference type="AlphaFoldDB" id="A0A182YU38"/>
<gene>
    <name evidence="22" type="primary">106078428</name>
</gene>
<dbReference type="Gene3D" id="3.40.50.1460">
    <property type="match status" value="1"/>
</dbReference>
<dbReference type="GO" id="GO:0005634">
    <property type="term" value="C:nucleus"/>
    <property type="evidence" value="ECO:0007669"/>
    <property type="project" value="UniProtKB-SubCell"/>
</dbReference>
<evidence type="ECO:0000256" key="1">
    <source>
        <dbReference type="ARBA" id="ARBA00004123"/>
    </source>
</evidence>
<keyword evidence="11" id="KW-0865">Zymogen</keyword>
<feature type="domain" description="Caspase family p10" evidence="19">
    <location>
        <begin position="475"/>
        <end position="564"/>
    </location>
</feature>
<keyword evidence="8" id="KW-0677">Repeat</keyword>
<comment type="similarity">
    <text evidence="3 16">Belongs to the peptidase C14A family.</text>
</comment>
<keyword evidence="7" id="KW-0053">Apoptosis</keyword>
<evidence type="ECO:0000256" key="14">
    <source>
        <dbReference type="ARBA" id="ARBA00066479"/>
    </source>
</evidence>
<comment type="subcellular location">
    <subcellularLocation>
        <location evidence="2">Cytoplasm</location>
    </subcellularLocation>
    <subcellularLocation>
        <location evidence="1">Nucleus</location>
    </subcellularLocation>
</comment>
<dbReference type="VEuPathDB" id="VectorBase:BGLAX_037719"/>
<reference evidence="21" key="1">
    <citation type="journal article" date="2004" name="J. Parasitol.">
        <title>The mitochondrial genome of Biomphalaria glabrata (Gastropoda: Basommatophora), intermediate host of Schistosoma mansoni.</title>
        <authorList>
            <person name="DeJong R.J."/>
            <person name="Emery A.M."/>
            <person name="Adema C.M."/>
        </authorList>
    </citation>
    <scope>NUCLEOTIDE SEQUENCE</scope>
    <source>
        <strain evidence="21">BB02</strain>
    </source>
</reference>
<organism evidence="22 23">
    <name type="scientific">Biomphalaria glabrata</name>
    <name type="common">Bloodfluke planorb</name>
    <name type="synonym">Freshwater snail</name>
    <dbReference type="NCBI Taxonomy" id="6526"/>
    <lineage>
        <taxon>Eukaryota</taxon>
        <taxon>Metazoa</taxon>
        <taxon>Spiralia</taxon>
        <taxon>Lophotrochozoa</taxon>
        <taxon>Mollusca</taxon>
        <taxon>Gastropoda</taxon>
        <taxon>Heterobranchia</taxon>
        <taxon>Euthyneura</taxon>
        <taxon>Panpulmonata</taxon>
        <taxon>Hygrophila</taxon>
        <taxon>Lymnaeoidea</taxon>
        <taxon>Planorbidae</taxon>
        <taxon>Biomphalaria</taxon>
    </lineage>
</organism>
<feature type="compositionally biased region" description="Low complexity" evidence="17">
    <location>
        <begin position="240"/>
        <end position="258"/>
    </location>
</feature>
<keyword evidence="24" id="KW-1185">Reference proteome</keyword>
<evidence type="ECO:0000313" key="24">
    <source>
        <dbReference type="Proteomes" id="UP001165740"/>
    </source>
</evidence>
<evidence type="ECO:0000256" key="9">
    <source>
        <dbReference type="ARBA" id="ARBA00022801"/>
    </source>
</evidence>
<dbReference type="InterPro" id="IPR001309">
    <property type="entry name" value="Pept_C14_p20"/>
</dbReference>
<feature type="domain" description="DED" evidence="18">
    <location>
        <begin position="103"/>
        <end position="178"/>
    </location>
</feature>
<dbReference type="InterPro" id="IPR033139">
    <property type="entry name" value="Caspase_cys_AS"/>
</dbReference>
<dbReference type="GO" id="GO:0005886">
    <property type="term" value="C:plasma membrane"/>
    <property type="evidence" value="ECO:0007669"/>
    <property type="project" value="UniProtKB-ARBA"/>
</dbReference>
<dbReference type="STRING" id="6526.A0A182YU38"/>
<evidence type="ECO:0000256" key="3">
    <source>
        <dbReference type="ARBA" id="ARBA00010134"/>
    </source>
</evidence>
<dbReference type="KEGG" id="bgt:106078428"/>
<dbReference type="GO" id="GO:0004197">
    <property type="term" value="F:cysteine-type endopeptidase activity"/>
    <property type="evidence" value="ECO:0007669"/>
    <property type="project" value="InterPro"/>
</dbReference>
<dbReference type="GO" id="GO:0032991">
    <property type="term" value="C:protein-containing complex"/>
    <property type="evidence" value="ECO:0007669"/>
    <property type="project" value="UniProtKB-ARBA"/>
</dbReference>